<evidence type="ECO:0000313" key="3">
    <source>
        <dbReference type="Proteomes" id="UP001153069"/>
    </source>
</evidence>
<gene>
    <name evidence="2" type="ORF">SEMRO_839_G209260.1</name>
</gene>
<feature type="signal peptide" evidence="1">
    <location>
        <begin position="1"/>
        <end position="18"/>
    </location>
</feature>
<evidence type="ECO:0000256" key="1">
    <source>
        <dbReference type="SAM" id="SignalP"/>
    </source>
</evidence>
<name>A0A9N8HNP6_9STRA</name>
<reference evidence="2" key="1">
    <citation type="submission" date="2020-06" db="EMBL/GenBank/DDBJ databases">
        <authorList>
            <consortium name="Plant Systems Biology data submission"/>
        </authorList>
    </citation>
    <scope>NUCLEOTIDE SEQUENCE</scope>
    <source>
        <strain evidence="2">D6</strain>
    </source>
</reference>
<accession>A0A9N8HNP6</accession>
<proteinExistence type="predicted"/>
<protein>
    <submittedName>
        <fullName evidence="2">Uncharacterized protein</fullName>
    </submittedName>
</protein>
<organism evidence="2 3">
    <name type="scientific">Seminavis robusta</name>
    <dbReference type="NCBI Taxonomy" id="568900"/>
    <lineage>
        <taxon>Eukaryota</taxon>
        <taxon>Sar</taxon>
        <taxon>Stramenopiles</taxon>
        <taxon>Ochrophyta</taxon>
        <taxon>Bacillariophyta</taxon>
        <taxon>Bacillariophyceae</taxon>
        <taxon>Bacillariophycidae</taxon>
        <taxon>Naviculales</taxon>
        <taxon>Naviculaceae</taxon>
        <taxon>Seminavis</taxon>
    </lineage>
</organism>
<dbReference type="EMBL" id="CAICTM010000838">
    <property type="protein sequence ID" value="CAB9517198.1"/>
    <property type="molecule type" value="Genomic_DNA"/>
</dbReference>
<feature type="chain" id="PRO_5040183456" evidence="1">
    <location>
        <begin position="19"/>
        <end position="123"/>
    </location>
</feature>
<keyword evidence="3" id="KW-1185">Reference proteome</keyword>
<keyword evidence="1" id="KW-0732">Signal</keyword>
<dbReference type="AlphaFoldDB" id="A0A9N8HNP6"/>
<comment type="caution">
    <text evidence="2">The sequence shown here is derived from an EMBL/GenBank/DDBJ whole genome shotgun (WGS) entry which is preliminary data.</text>
</comment>
<evidence type="ECO:0000313" key="2">
    <source>
        <dbReference type="EMBL" id="CAB9517198.1"/>
    </source>
</evidence>
<dbReference type="Proteomes" id="UP001153069">
    <property type="component" value="Unassembled WGS sequence"/>
</dbReference>
<sequence length="123" mass="13928">MTRFMVLFALVAAAVVNGYHMQPPGPYGRYRPYTMPNGVASTQHSPLEVTDGLLLEADTGYNNFNNHGYYTGEGPMQRGGPLRNDRPRGFYDQAYHANSGYYQQGFYSSELFDDGRNHIYGDW</sequence>